<keyword evidence="2" id="KW-0472">Membrane</keyword>
<name>A0A418WEI6_9PROT</name>
<comment type="caution">
    <text evidence="3">The sequence shown here is derived from an EMBL/GenBank/DDBJ whole genome shotgun (WGS) entry which is preliminary data.</text>
</comment>
<evidence type="ECO:0000256" key="1">
    <source>
        <dbReference type="SAM" id="MobiDB-lite"/>
    </source>
</evidence>
<protein>
    <submittedName>
        <fullName evidence="3">Uncharacterized protein</fullName>
    </submittedName>
</protein>
<sequence length="180" mass="19089">MKYFPDMAASLPQAGNLLVFMDAIAVDGNNPWRNSGAMKRGSRKAWGAGVMAVAVASSILCANGFGAVAAVAQDDVSAPCRRLIRDKWEPSRGNDLEGCLDRLAGSPATYDVNGYKLALWGTVLLATDGIALYQSEDGGTSWEVARQPADVTREALLLAPADPPPLPPETPPRPRRQPAT</sequence>
<proteinExistence type="predicted"/>
<evidence type="ECO:0000313" key="4">
    <source>
        <dbReference type="Proteomes" id="UP000284605"/>
    </source>
</evidence>
<gene>
    <name evidence="3" type="ORF">D3874_16620</name>
</gene>
<feature type="compositionally biased region" description="Pro residues" evidence="1">
    <location>
        <begin position="161"/>
        <end position="171"/>
    </location>
</feature>
<keyword evidence="4" id="KW-1185">Reference proteome</keyword>
<keyword evidence="2" id="KW-1133">Transmembrane helix</keyword>
<evidence type="ECO:0000313" key="3">
    <source>
        <dbReference type="EMBL" id="RJF88438.1"/>
    </source>
</evidence>
<organism evidence="3 4">
    <name type="scientific">Oleomonas cavernae</name>
    <dbReference type="NCBI Taxonomy" id="2320859"/>
    <lineage>
        <taxon>Bacteria</taxon>
        <taxon>Pseudomonadati</taxon>
        <taxon>Pseudomonadota</taxon>
        <taxon>Alphaproteobacteria</taxon>
        <taxon>Acetobacterales</taxon>
        <taxon>Acetobacteraceae</taxon>
        <taxon>Oleomonas</taxon>
    </lineage>
</organism>
<accession>A0A418WEI6</accession>
<dbReference type="EMBL" id="QYUK01000011">
    <property type="protein sequence ID" value="RJF88438.1"/>
    <property type="molecule type" value="Genomic_DNA"/>
</dbReference>
<keyword evidence="2" id="KW-0812">Transmembrane</keyword>
<dbReference type="AlphaFoldDB" id="A0A418WEI6"/>
<feature type="transmembrane region" description="Helical" evidence="2">
    <location>
        <begin position="45"/>
        <end position="72"/>
    </location>
</feature>
<reference evidence="3 4" key="1">
    <citation type="submission" date="2018-09" db="EMBL/GenBank/DDBJ databases">
        <authorList>
            <person name="Zhu H."/>
        </authorList>
    </citation>
    <scope>NUCLEOTIDE SEQUENCE [LARGE SCALE GENOMIC DNA]</scope>
    <source>
        <strain evidence="3 4">K1W22B-8</strain>
    </source>
</reference>
<feature type="region of interest" description="Disordered" evidence="1">
    <location>
        <begin position="159"/>
        <end position="180"/>
    </location>
</feature>
<dbReference type="Proteomes" id="UP000284605">
    <property type="component" value="Unassembled WGS sequence"/>
</dbReference>
<evidence type="ECO:0000256" key="2">
    <source>
        <dbReference type="SAM" id="Phobius"/>
    </source>
</evidence>